<dbReference type="Proteomes" id="UP001054945">
    <property type="component" value="Unassembled WGS sequence"/>
</dbReference>
<dbReference type="AlphaFoldDB" id="A0AAV4VIT2"/>
<dbReference type="EMBL" id="BPLR01014548">
    <property type="protein sequence ID" value="GIY69529.1"/>
    <property type="molecule type" value="Genomic_DNA"/>
</dbReference>
<protein>
    <submittedName>
        <fullName evidence="1">Uncharacterized protein</fullName>
    </submittedName>
</protein>
<accession>A0AAV4VIT2</accession>
<evidence type="ECO:0000313" key="2">
    <source>
        <dbReference type="Proteomes" id="UP001054945"/>
    </source>
</evidence>
<sequence length="86" mass="9756">MPLCRRHGRSTVERLRPARPRLPFTEKYFYFVRNLIDIGSKRKATSSIRAGSLSLACTCSGSNQFCTEIPSLTLILKMGIWFSKST</sequence>
<evidence type="ECO:0000313" key="1">
    <source>
        <dbReference type="EMBL" id="GIY69529.1"/>
    </source>
</evidence>
<proteinExistence type="predicted"/>
<organism evidence="1 2">
    <name type="scientific">Caerostris extrusa</name>
    <name type="common">Bark spider</name>
    <name type="synonym">Caerostris bankana</name>
    <dbReference type="NCBI Taxonomy" id="172846"/>
    <lineage>
        <taxon>Eukaryota</taxon>
        <taxon>Metazoa</taxon>
        <taxon>Ecdysozoa</taxon>
        <taxon>Arthropoda</taxon>
        <taxon>Chelicerata</taxon>
        <taxon>Arachnida</taxon>
        <taxon>Araneae</taxon>
        <taxon>Araneomorphae</taxon>
        <taxon>Entelegynae</taxon>
        <taxon>Araneoidea</taxon>
        <taxon>Araneidae</taxon>
        <taxon>Caerostris</taxon>
    </lineage>
</organism>
<name>A0AAV4VIT2_CAEEX</name>
<gene>
    <name evidence="1" type="ORF">CEXT_108951</name>
</gene>
<keyword evidence="2" id="KW-1185">Reference proteome</keyword>
<reference evidence="1 2" key="1">
    <citation type="submission" date="2021-06" db="EMBL/GenBank/DDBJ databases">
        <title>Caerostris extrusa draft genome.</title>
        <authorList>
            <person name="Kono N."/>
            <person name="Arakawa K."/>
        </authorList>
    </citation>
    <scope>NUCLEOTIDE SEQUENCE [LARGE SCALE GENOMIC DNA]</scope>
</reference>
<comment type="caution">
    <text evidence="1">The sequence shown here is derived from an EMBL/GenBank/DDBJ whole genome shotgun (WGS) entry which is preliminary data.</text>
</comment>